<name>D9Q2F9_ACIS3</name>
<dbReference type="InParanoid" id="D9Q2F9"/>
<dbReference type="STRING" id="666510.ASAC_1092"/>
<protein>
    <recommendedName>
        <fullName evidence="1">Metallo-beta-lactamase domain-containing protein</fullName>
    </recommendedName>
</protein>
<dbReference type="Pfam" id="PF00753">
    <property type="entry name" value="Lactamase_B"/>
    <property type="match status" value="1"/>
</dbReference>
<dbReference type="eggNOG" id="arCOG00498">
    <property type="taxonomic scope" value="Archaea"/>
</dbReference>
<evidence type="ECO:0000259" key="1">
    <source>
        <dbReference type="SMART" id="SM00849"/>
    </source>
</evidence>
<dbReference type="HOGENOM" id="CLU_932547_0_0_2"/>
<dbReference type="PANTHER" id="PTHR23131:SF0">
    <property type="entry name" value="ENDORIBONUCLEASE LACTB2"/>
    <property type="match status" value="1"/>
</dbReference>
<dbReference type="RefSeq" id="WP_013267009.1">
    <property type="nucleotide sequence ID" value="NC_014374.1"/>
</dbReference>
<dbReference type="InterPro" id="IPR001279">
    <property type="entry name" value="Metallo-B-lactamas"/>
</dbReference>
<feature type="domain" description="Metallo-beta-lactamase" evidence="1">
    <location>
        <begin position="20"/>
        <end position="209"/>
    </location>
</feature>
<dbReference type="GeneID" id="9499339"/>
<dbReference type="CDD" id="cd06262">
    <property type="entry name" value="metallo-hydrolase-like_MBL-fold"/>
    <property type="match status" value="1"/>
</dbReference>
<dbReference type="Gene3D" id="3.60.15.10">
    <property type="entry name" value="Ribonuclease Z/Hydroxyacylglutathione hydrolase-like"/>
    <property type="match status" value="1"/>
</dbReference>
<dbReference type="Proteomes" id="UP000000346">
    <property type="component" value="Chromosome"/>
</dbReference>
<gene>
    <name evidence="2" type="ordered locus">ASAC_1092</name>
</gene>
<sequence length="298" mass="33155">MEEVKELIKFETWSAPLDRPANSYLVITNKYSLLIDGGSSPIPDLKSYDIDYVLLTHWHWDHVLGLVRSDLDAVICASSRTINYISKEPPMYEGFRALKSAFGAVPAEFEAVAQRSLGNTVTVLEHFSKRRDQLVDIKSCDPVRLGYVSAVECPGHSDDHVCYIVGGHAFVGDSINPGEGLTLLSVPDYMSSMLKLLAIDNWRVAHPGHGPEVTREQAAQWLSELFRSKVEKMAKLASSLDGQWRPLKDYLDVLYPEASPVIRWIGARSLLGYAISLQQLGVAELKTDSSPWLIRAKG</sequence>
<dbReference type="AlphaFoldDB" id="D9Q2F9"/>
<keyword evidence="3" id="KW-1185">Reference proteome</keyword>
<dbReference type="EMBL" id="CP001742">
    <property type="protein sequence ID" value="ADL19497.1"/>
    <property type="molecule type" value="Genomic_DNA"/>
</dbReference>
<accession>D9Q2F9</accession>
<proteinExistence type="predicted"/>
<organism evidence="2 3">
    <name type="scientific">Acidilobus saccharovorans (strain DSM 16705 / JCM 18335 / VKM B-2471 / 345-15)</name>
    <dbReference type="NCBI Taxonomy" id="666510"/>
    <lineage>
        <taxon>Archaea</taxon>
        <taxon>Thermoproteota</taxon>
        <taxon>Thermoprotei</taxon>
        <taxon>Acidilobales</taxon>
        <taxon>Acidilobaceae</taxon>
        <taxon>Acidilobus</taxon>
    </lineage>
</organism>
<dbReference type="PANTHER" id="PTHR23131">
    <property type="entry name" value="ENDORIBONUCLEASE LACTB2"/>
    <property type="match status" value="1"/>
</dbReference>
<dbReference type="InterPro" id="IPR036866">
    <property type="entry name" value="RibonucZ/Hydroxyglut_hydro"/>
</dbReference>
<dbReference type="OrthoDB" id="197151at2157"/>
<reference evidence="2 3" key="1">
    <citation type="journal article" date="2010" name="Appl. Environ. Microbiol.">
        <title>The genome sequence of the crenarchaeon Acidilobus saccharovorans supports a new order, Acidilobales, and suggests an important ecological role in terrestrial acidic hot springs.</title>
        <authorList>
            <person name="Mardanov A.V."/>
            <person name="Svetlitchnyi V.A."/>
            <person name="Beletsky A.V."/>
            <person name="Prokofeva M.I."/>
            <person name="Bonch-Osmolovskaya E.A."/>
            <person name="Ravin N.V."/>
            <person name="Skryabin K.G."/>
        </authorList>
    </citation>
    <scope>NUCLEOTIDE SEQUENCE [LARGE SCALE GENOMIC DNA]</scope>
    <source>
        <strain evidence="3">DSM 16705 / JCM 18335 / VKM B-2471 / 345-15</strain>
    </source>
</reference>
<dbReference type="InterPro" id="IPR050662">
    <property type="entry name" value="Sec-metab_biosynth-thioest"/>
</dbReference>
<dbReference type="SUPFAM" id="SSF56281">
    <property type="entry name" value="Metallo-hydrolase/oxidoreductase"/>
    <property type="match status" value="1"/>
</dbReference>
<evidence type="ECO:0000313" key="3">
    <source>
        <dbReference type="Proteomes" id="UP000000346"/>
    </source>
</evidence>
<evidence type="ECO:0000313" key="2">
    <source>
        <dbReference type="EMBL" id="ADL19497.1"/>
    </source>
</evidence>
<dbReference type="KEGG" id="asc:ASAC_1092"/>
<dbReference type="SMART" id="SM00849">
    <property type="entry name" value="Lactamase_B"/>
    <property type="match status" value="1"/>
</dbReference>